<sequence>MKRLLAVTLLAPVLAVGASVATAGSASAAGVCIDYDITVNGTQYAGAQCLPPA</sequence>
<proteinExistence type="predicted"/>
<organism evidence="1">
    <name type="scientific">freshwater metagenome</name>
    <dbReference type="NCBI Taxonomy" id="449393"/>
    <lineage>
        <taxon>unclassified sequences</taxon>
        <taxon>metagenomes</taxon>
        <taxon>ecological metagenomes</taxon>
    </lineage>
</organism>
<name>A0A6J6THP5_9ZZZZ</name>
<evidence type="ECO:0000313" key="1">
    <source>
        <dbReference type="EMBL" id="CAB4746237.1"/>
    </source>
</evidence>
<reference evidence="1" key="1">
    <citation type="submission" date="2020-05" db="EMBL/GenBank/DDBJ databases">
        <authorList>
            <person name="Chiriac C."/>
            <person name="Salcher M."/>
            <person name="Ghai R."/>
            <person name="Kavagutti S V."/>
        </authorList>
    </citation>
    <scope>NUCLEOTIDE SEQUENCE</scope>
</reference>
<gene>
    <name evidence="1" type="ORF">UFOPK2761_01674</name>
</gene>
<dbReference type="AlphaFoldDB" id="A0A6J6THP5"/>
<protein>
    <submittedName>
        <fullName evidence="1">Unannotated protein</fullName>
    </submittedName>
</protein>
<accession>A0A6J6THP5</accession>
<dbReference type="EMBL" id="CAEZYQ010000012">
    <property type="protein sequence ID" value="CAB4746237.1"/>
    <property type="molecule type" value="Genomic_DNA"/>
</dbReference>